<evidence type="ECO:0000313" key="3">
    <source>
        <dbReference type="Proteomes" id="UP001595616"/>
    </source>
</evidence>
<keyword evidence="3" id="KW-1185">Reference proteome</keyword>
<proteinExistence type="predicted"/>
<protein>
    <recommendedName>
        <fullName evidence="4">DUF5723 domain-containing protein</fullName>
    </recommendedName>
</protein>
<dbReference type="RefSeq" id="WP_379838203.1">
    <property type="nucleotide sequence ID" value="NZ_JBHRYQ010000001.1"/>
</dbReference>
<dbReference type="EMBL" id="JBHRYQ010000001">
    <property type="protein sequence ID" value="MFC3811362.1"/>
    <property type="molecule type" value="Genomic_DNA"/>
</dbReference>
<keyword evidence="1" id="KW-0732">Signal</keyword>
<sequence>MKKLILFLSISLSLHAQSDSLNVTFSEEKVEVFEKTTLIDEYEKAFGGGSEFTSGLRFRIVFNPMTGNTIVPQFQFEQKVFKRNTLTLKYGHANSMNTNLGFEFRRYNIEKSPSTYKSNIVGEYVSFFVDKNAHFLEISEFGGANKMFLNRKDFFYGLGAIGVSKGIQLGNILTFGIKGGLRFGKEGTVNSEKNWVYDRSSNIVFTPFISSFSEVGLGFLFPLKNKFTLDRHEVIGSQQNMKDMWRVNLLNLIYLDSYKLNLAADLAYERKIKQSSFSLVSNLKVGLSNHKEFIGVSERDTIIKDYSNIGKKYLLIDFENNAMRVWEGMTAFNQELRYYPGMKKRMLKGKSGNNLNGFFVGLFGELTLMSRYFNRDSYDQIKGFDKLATQKYYGIEWGYQVKLSKNAFLSIIYNFGLKSNSNNFSRSSQTIYLSEPSARQAIYYTGALKLGFAK</sequence>
<evidence type="ECO:0000313" key="2">
    <source>
        <dbReference type="EMBL" id="MFC3811362.1"/>
    </source>
</evidence>
<dbReference type="Proteomes" id="UP001595616">
    <property type="component" value="Unassembled WGS sequence"/>
</dbReference>
<comment type="caution">
    <text evidence="2">The sequence shown here is derived from an EMBL/GenBank/DDBJ whole genome shotgun (WGS) entry which is preliminary data.</text>
</comment>
<accession>A0ABV7YYD9</accession>
<gene>
    <name evidence="2" type="ORF">ACFOOI_11920</name>
</gene>
<name>A0ABV7YYD9_9BACT</name>
<feature type="chain" id="PRO_5046163014" description="DUF5723 domain-containing protein" evidence="1">
    <location>
        <begin position="19"/>
        <end position="454"/>
    </location>
</feature>
<reference evidence="3" key="1">
    <citation type="journal article" date="2019" name="Int. J. Syst. Evol. Microbiol.">
        <title>The Global Catalogue of Microorganisms (GCM) 10K type strain sequencing project: providing services to taxonomists for standard genome sequencing and annotation.</title>
        <authorList>
            <consortium name="The Broad Institute Genomics Platform"/>
            <consortium name="The Broad Institute Genome Sequencing Center for Infectious Disease"/>
            <person name="Wu L."/>
            <person name="Ma J."/>
        </authorList>
    </citation>
    <scope>NUCLEOTIDE SEQUENCE [LARGE SCALE GENOMIC DNA]</scope>
    <source>
        <strain evidence="3">CECT 7956</strain>
    </source>
</reference>
<organism evidence="2 3">
    <name type="scientific">Lacihabitans lacunae</name>
    <dbReference type="NCBI Taxonomy" id="1028214"/>
    <lineage>
        <taxon>Bacteria</taxon>
        <taxon>Pseudomonadati</taxon>
        <taxon>Bacteroidota</taxon>
        <taxon>Cytophagia</taxon>
        <taxon>Cytophagales</taxon>
        <taxon>Leadbetterellaceae</taxon>
        <taxon>Lacihabitans</taxon>
    </lineage>
</organism>
<feature type="signal peptide" evidence="1">
    <location>
        <begin position="1"/>
        <end position="18"/>
    </location>
</feature>
<evidence type="ECO:0008006" key="4">
    <source>
        <dbReference type="Google" id="ProtNLM"/>
    </source>
</evidence>
<evidence type="ECO:0000256" key="1">
    <source>
        <dbReference type="SAM" id="SignalP"/>
    </source>
</evidence>